<evidence type="ECO:0000256" key="3">
    <source>
        <dbReference type="SAM" id="MobiDB-lite"/>
    </source>
</evidence>
<dbReference type="CDD" id="cd04301">
    <property type="entry name" value="NAT_SF"/>
    <property type="match status" value="1"/>
</dbReference>
<reference evidence="5" key="1">
    <citation type="submission" date="2022-07" db="EMBL/GenBank/DDBJ databases">
        <title>Complete genome of CX2.</title>
        <authorList>
            <person name="Cao G."/>
        </authorList>
    </citation>
    <scope>NUCLEOTIDE SEQUENCE</scope>
    <source>
        <strain evidence="5">CX2</strain>
    </source>
</reference>
<dbReference type="PANTHER" id="PTHR21152">
    <property type="entry name" value="AMINOTRANSFERASE CLASS V"/>
    <property type="match status" value="1"/>
</dbReference>
<keyword evidence="5" id="KW-0808">Transferase</keyword>
<dbReference type="InterPro" id="IPR016181">
    <property type="entry name" value="Acyl_CoA_acyltransferase"/>
</dbReference>
<protein>
    <submittedName>
        <fullName evidence="5">GNAT family N-acetyltransferase</fullName>
        <ecNumber evidence="5">2.3.1.-</ecNumber>
    </submittedName>
</protein>
<gene>
    <name evidence="5" type="ORF">NMQ00_01670</name>
</gene>
<dbReference type="Gene3D" id="3.40.640.10">
    <property type="entry name" value="Type I PLP-dependent aspartate aminotransferase-like (Major domain)"/>
    <property type="match status" value="1"/>
</dbReference>
<keyword evidence="2" id="KW-0663">Pyridoxal phosphate</keyword>
<feature type="region of interest" description="Disordered" evidence="3">
    <location>
        <begin position="506"/>
        <end position="530"/>
    </location>
</feature>
<dbReference type="Pfam" id="PF13527">
    <property type="entry name" value="Acetyltransf_9"/>
    <property type="match status" value="1"/>
</dbReference>
<feature type="domain" description="N-acetyltransferase" evidence="4">
    <location>
        <begin position="2"/>
        <end position="157"/>
    </location>
</feature>
<dbReference type="RefSeq" id="WP_255177654.1">
    <property type="nucleotide sequence ID" value="NZ_CP101462.1"/>
</dbReference>
<dbReference type="GO" id="GO:0016746">
    <property type="term" value="F:acyltransferase activity"/>
    <property type="evidence" value="ECO:0007669"/>
    <property type="project" value="UniProtKB-KW"/>
</dbReference>
<dbReference type="InterPro" id="IPR015421">
    <property type="entry name" value="PyrdxlP-dep_Trfase_major"/>
</dbReference>
<dbReference type="PROSITE" id="PS51186">
    <property type="entry name" value="GNAT"/>
    <property type="match status" value="1"/>
</dbReference>
<evidence type="ECO:0000313" key="5">
    <source>
        <dbReference type="EMBL" id="UTT43235.1"/>
    </source>
</evidence>
<dbReference type="SUPFAM" id="SSF55729">
    <property type="entry name" value="Acyl-CoA N-acyltransferases (Nat)"/>
    <property type="match status" value="1"/>
</dbReference>
<organism evidence="5 6">
    <name type="scientific">Exiguobacterium aurantiacum</name>
    <dbReference type="NCBI Taxonomy" id="33987"/>
    <lineage>
        <taxon>Bacteria</taxon>
        <taxon>Bacillati</taxon>
        <taxon>Bacillota</taxon>
        <taxon>Bacilli</taxon>
        <taxon>Bacillales</taxon>
        <taxon>Bacillales Family XII. Incertae Sedis</taxon>
        <taxon>Exiguobacterium</taxon>
    </lineage>
</organism>
<dbReference type="InterPro" id="IPR000182">
    <property type="entry name" value="GNAT_dom"/>
</dbReference>
<keyword evidence="5" id="KW-0012">Acyltransferase</keyword>
<proteinExistence type="predicted"/>
<name>A0ABY5FNQ6_9BACL</name>
<dbReference type="Pfam" id="PF00266">
    <property type="entry name" value="Aminotran_5"/>
    <property type="match status" value="1"/>
</dbReference>
<dbReference type="SUPFAM" id="SSF53383">
    <property type="entry name" value="PLP-dependent transferases"/>
    <property type="match status" value="1"/>
</dbReference>
<comment type="cofactor">
    <cofactor evidence="1">
        <name>pyridoxal 5'-phosphate</name>
        <dbReference type="ChEBI" id="CHEBI:597326"/>
    </cofactor>
</comment>
<accession>A0ABY5FNQ6</accession>
<dbReference type="InterPro" id="IPR015422">
    <property type="entry name" value="PyrdxlP-dep_Trfase_small"/>
</dbReference>
<evidence type="ECO:0000256" key="1">
    <source>
        <dbReference type="ARBA" id="ARBA00001933"/>
    </source>
</evidence>
<dbReference type="EC" id="2.3.1.-" evidence="5"/>
<dbReference type="EMBL" id="CP101462">
    <property type="protein sequence ID" value="UTT43235.1"/>
    <property type="molecule type" value="Genomic_DNA"/>
</dbReference>
<dbReference type="InterPro" id="IPR015424">
    <property type="entry name" value="PyrdxlP-dep_Trfase"/>
</dbReference>
<dbReference type="Proteomes" id="UP001060325">
    <property type="component" value="Chromosome"/>
</dbReference>
<dbReference type="PANTHER" id="PTHR21152:SF40">
    <property type="entry name" value="ALANINE--GLYOXYLATE AMINOTRANSFERASE"/>
    <property type="match status" value="1"/>
</dbReference>
<evidence type="ECO:0000313" key="6">
    <source>
        <dbReference type="Proteomes" id="UP001060325"/>
    </source>
</evidence>
<dbReference type="Gene3D" id="3.90.1150.10">
    <property type="entry name" value="Aspartate Aminotransferase, domain 1"/>
    <property type="match status" value="1"/>
</dbReference>
<evidence type="ECO:0000256" key="2">
    <source>
        <dbReference type="ARBA" id="ARBA00022898"/>
    </source>
</evidence>
<keyword evidence="6" id="KW-1185">Reference proteome</keyword>
<evidence type="ECO:0000259" key="4">
    <source>
        <dbReference type="PROSITE" id="PS51186"/>
    </source>
</evidence>
<sequence length="530" mass="59033">MLEFRRATPGDAEAIHRLNYETFVEEIPQHHSNAERRLVDRFHDTNTYWIGLADGQLVAMCAIRDEHPFSLEQKGVTLPPGEWIEVRLLAVTPAYRNTRTFAGLMRAMLMEATERGVEGIVISGTIREQKLYRRFGFTPFAEAVGTAEALYVPMQLTRSGFMQSETARILRPKLLLAGPVELSSQVRSTLAVQPLSHRSAEASRLLHSVQSKLSDLVKLPHVYTLLGSGTIANDAVAAQLIGRGVIIDTGEFGHRLIDHAERAGLEFDVVPLSGGRRLDLEQIEQHEPDWIWTVHCETSTGRMVDLEALRHYTRKYGTMIAIDAISAVGTKLTDYSFAHFVTFVSGKALRNAPGLAFVAMKHRAVPNPSIPRYLDLAGYDPIAFTQSVPLIQAMDIALTELTDVEIATHQSKLDVFVNELLRRGVPLEIGDDQAPGIFSITLPENLSSLELGLQLTFHGYQVQYESSYLRRANCLQVSTMGWTTERDMQQVATYIGTWLQKKTATRESDGVRHGNLGGPNDESFDRGVLN</sequence>
<dbReference type="InterPro" id="IPR000192">
    <property type="entry name" value="Aminotrans_V_dom"/>
</dbReference>
<dbReference type="Gene3D" id="3.40.630.30">
    <property type="match status" value="1"/>
</dbReference>